<sequence>MKRIKNHLPPNLNFSKIYLNFQTEIKRTNKLFYSMKIMNLFDLIVRLILEKF</sequence>
<dbReference type="EMBL" id="CP001085">
    <property type="protein sequence ID" value="ADD79832.1"/>
    <property type="molecule type" value="Genomic_DNA"/>
</dbReference>
<proteinExistence type="predicted"/>
<dbReference type="AlphaFoldDB" id="D4G819"/>
<protein>
    <submittedName>
        <fullName evidence="1">Uncharacterized protein</fullName>
    </submittedName>
</protein>
<name>D4G819_RIEPU</name>
<evidence type="ECO:0000313" key="1">
    <source>
        <dbReference type="EMBL" id="ADD79832.1"/>
    </source>
</evidence>
<keyword evidence="2" id="KW-1185">Reference proteome</keyword>
<evidence type="ECO:0000313" key="2">
    <source>
        <dbReference type="Proteomes" id="UP000001700"/>
    </source>
</evidence>
<accession>D4G819</accession>
<dbReference type="KEGG" id="rip:RIEPE_0211"/>
<reference evidence="1" key="1">
    <citation type="submission" date="2008-05" db="EMBL/GenBank/DDBJ databases">
        <title>Genome sequence of Riesia pediculicola USDA.</title>
        <authorList>
            <person name="Kirkness E.F."/>
        </authorList>
    </citation>
    <scope>NUCLEOTIDE SEQUENCE [LARGE SCALE GENOMIC DNA]</scope>
    <source>
        <strain evidence="1">USDA</strain>
    </source>
</reference>
<organism evidence="1 2">
    <name type="scientific">Riesia pediculicola (strain USDA)</name>
    <dbReference type="NCBI Taxonomy" id="515618"/>
    <lineage>
        <taxon>Bacteria</taxon>
        <taxon>Pseudomonadati</taxon>
        <taxon>Pseudomonadota</taxon>
        <taxon>Gammaproteobacteria</taxon>
        <taxon>Enterobacterales</taxon>
        <taxon>Enterobacteriaceae</taxon>
        <taxon>Candidatus Riesia</taxon>
    </lineage>
</organism>
<dbReference type="HOGENOM" id="CLU_3084274_0_0_6"/>
<dbReference type="Proteomes" id="UP000001700">
    <property type="component" value="Chromosome"/>
</dbReference>
<gene>
    <name evidence="1" type="ordered locus">RIEPE_0211</name>
</gene>
<dbReference type="STRING" id="515618.RIEPE_0211"/>